<reference evidence="1 2" key="1">
    <citation type="submission" date="2019-01" db="EMBL/GenBank/DDBJ databases">
        <authorList>
            <person name="Chen W.-M."/>
        </authorList>
    </citation>
    <scope>NUCLEOTIDE SEQUENCE [LARGE SCALE GENOMIC DNA]</scope>
    <source>
        <strain evidence="1 2">TER-1</strain>
    </source>
</reference>
<dbReference type="RefSeq" id="WP_127734236.1">
    <property type="nucleotide sequence ID" value="NZ_SACP01000118.1"/>
</dbReference>
<dbReference type="Gene3D" id="1.10.287.3020">
    <property type="match status" value="1"/>
</dbReference>
<dbReference type="AlphaFoldDB" id="A0A3S2XB74"/>
<comment type="caution">
    <text evidence="1">The sequence shown here is derived from an EMBL/GenBank/DDBJ whole genome shotgun (WGS) entry which is preliminary data.</text>
</comment>
<dbReference type="Pfam" id="PF11342">
    <property type="entry name" value="DUF3144"/>
    <property type="match status" value="1"/>
</dbReference>
<protein>
    <submittedName>
        <fullName evidence="1">DUF3144 domain-containing protein</fullName>
    </submittedName>
</protein>
<dbReference type="EMBL" id="SACP01000118">
    <property type="protein sequence ID" value="RVU10369.1"/>
    <property type="molecule type" value="Genomic_DNA"/>
</dbReference>
<feature type="non-terminal residue" evidence="1">
    <location>
        <position position="65"/>
    </location>
</feature>
<name>A0A3S2XB74_9HYPH</name>
<proteinExistence type="predicted"/>
<sequence length="65" mass="7168">MTQATDQAFYDRADAHIDLANHHFVKFDDLGKVSASLTFGATRFSAWMSARSFKSGAELAAAREE</sequence>
<gene>
    <name evidence="1" type="ORF">EOE48_28645</name>
</gene>
<dbReference type="Proteomes" id="UP000286997">
    <property type="component" value="Unassembled WGS sequence"/>
</dbReference>
<keyword evidence="2" id="KW-1185">Reference proteome</keyword>
<accession>A0A3S2XB74</accession>
<evidence type="ECO:0000313" key="1">
    <source>
        <dbReference type="EMBL" id="RVU10369.1"/>
    </source>
</evidence>
<dbReference type="InterPro" id="IPR021490">
    <property type="entry name" value="DUF3144"/>
</dbReference>
<evidence type="ECO:0000313" key="2">
    <source>
        <dbReference type="Proteomes" id="UP000286997"/>
    </source>
</evidence>
<dbReference type="OrthoDB" id="7173829at2"/>
<organism evidence="1 2">
    <name type="scientific">Methylobacterium oryzihabitans</name>
    <dbReference type="NCBI Taxonomy" id="2499852"/>
    <lineage>
        <taxon>Bacteria</taxon>
        <taxon>Pseudomonadati</taxon>
        <taxon>Pseudomonadota</taxon>
        <taxon>Alphaproteobacteria</taxon>
        <taxon>Hyphomicrobiales</taxon>
        <taxon>Methylobacteriaceae</taxon>
        <taxon>Methylobacterium</taxon>
    </lineage>
</organism>